<dbReference type="GO" id="GO:0005829">
    <property type="term" value="C:cytosol"/>
    <property type="evidence" value="ECO:0007669"/>
    <property type="project" value="TreeGrafter"/>
</dbReference>
<evidence type="ECO:0000256" key="2">
    <source>
        <dbReference type="ARBA" id="ARBA00022694"/>
    </source>
</evidence>
<accession>A0A9P4NBS4</accession>
<evidence type="ECO:0008006" key="8">
    <source>
        <dbReference type="Google" id="ProtNLM"/>
    </source>
</evidence>
<dbReference type="InterPro" id="IPR056843">
    <property type="entry name" value="THADA-like_TPR"/>
</dbReference>
<dbReference type="Pfam" id="PF25150">
    <property type="entry name" value="TPR_Trm732"/>
    <property type="match status" value="1"/>
</dbReference>
<keyword evidence="7" id="KW-1185">Reference proteome</keyword>
<organism evidence="6 7">
    <name type="scientific">Lojkania enalia</name>
    <dbReference type="NCBI Taxonomy" id="147567"/>
    <lineage>
        <taxon>Eukaryota</taxon>
        <taxon>Fungi</taxon>
        <taxon>Dikarya</taxon>
        <taxon>Ascomycota</taxon>
        <taxon>Pezizomycotina</taxon>
        <taxon>Dothideomycetes</taxon>
        <taxon>Pleosporomycetidae</taxon>
        <taxon>Pleosporales</taxon>
        <taxon>Pleosporales incertae sedis</taxon>
        <taxon>Lojkania</taxon>
    </lineage>
</organism>
<dbReference type="PANTHER" id="PTHR14387:SF0">
    <property type="entry name" value="DUF2428 DOMAIN-CONTAINING PROTEIN"/>
    <property type="match status" value="1"/>
</dbReference>
<dbReference type="PANTHER" id="PTHR14387">
    <property type="entry name" value="THADA/DEATH RECEPTOR INTERACTING PROTEIN"/>
    <property type="match status" value="1"/>
</dbReference>
<evidence type="ECO:0000259" key="5">
    <source>
        <dbReference type="Pfam" id="PF25151"/>
    </source>
</evidence>
<dbReference type="SUPFAM" id="SSF48371">
    <property type="entry name" value="ARM repeat"/>
    <property type="match status" value="1"/>
</dbReference>
<feature type="domain" description="tRNA (32-2'-O)-methyltransferase regulator THADA-like TPR repeats region" evidence="4">
    <location>
        <begin position="317"/>
        <end position="564"/>
    </location>
</feature>
<feature type="domain" description="tRNA (32-2'-O)-methyltransferase regulator THADA-like C-terminal TPR repeats region" evidence="5">
    <location>
        <begin position="945"/>
        <end position="1103"/>
    </location>
</feature>
<reference evidence="7" key="1">
    <citation type="journal article" date="2020" name="Stud. Mycol.">
        <title>101 Dothideomycetes genomes: A test case for predicting lifestyles and emergence of pathogens.</title>
        <authorList>
            <person name="Haridas S."/>
            <person name="Albert R."/>
            <person name="Binder M."/>
            <person name="Bloem J."/>
            <person name="LaButti K."/>
            <person name="Salamov A."/>
            <person name="Andreopoulos B."/>
            <person name="Baker S."/>
            <person name="Barry K."/>
            <person name="Bills G."/>
            <person name="Bluhm B."/>
            <person name="Cannon C."/>
            <person name="Castanera R."/>
            <person name="Culley D."/>
            <person name="Daum C."/>
            <person name="Ezra D."/>
            <person name="Gonzalez J."/>
            <person name="Henrissat B."/>
            <person name="Kuo A."/>
            <person name="Liang C."/>
            <person name="Lipzen A."/>
            <person name="Lutzoni F."/>
            <person name="Magnuson J."/>
            <person name="Mondo S."/>
            <person name="Nolan M."/>
            <person name="Ohm R."/>
            <person name="Pangilinan J."/>
            <person name="Park H.-J."/>
            <person name="Ramirez L."/>
            <person name="Alfaro M."/>
            <person name="Sun H."/>
            <person name="Tritt A."/>
            <person name="Yoshinaga Y."/>
            <person name="Zwiers L.-H."/>
            <person name="Turgeon B."/>
            <person name="Goodwin S."/>
            <person name="Spatafora J."/>
            <person name="Crous P."/>
            <person name="Grigoriev I."/>
        </authorList>
    </citation>
    <scope>NUCLEOTIDE SEQUENCE [LARGE SCALE GENOMIC DNA]</scope>
    <source>
        <strain evidence="7">CBS 304.66</strain>
    </source>
</reference>
<dbReference type="Proteomes" id="UP000800093">
    <property type="component" value="Unassembled WGS sequence"/>
</dbReference>
<protein>
    <recommendedName>
        <fullName evidence="8">DUF2428 domain-containing protein</fullName>
    </recommendedName>
</protein>
<dbReference type="Pfam" id="PF26523">
    <property type="entry name" value="Trm732_C"/>
    <property type="match status" value="1"/>
</dbReference>
<feature type="domain" description="DUF2428" evidence="3">
    <location>
        <begin position="706"/>
        <end position="942"/>
    </location>
</feature>
<dbReference type="InterPro" id="IPR016024">
    <property type="entry name" value="ARM-type_fold"/>
</dbReference>
<comment type="similarity">
    <text evidence="1">Belongs to the THADA family.</text>
</comment>
<dbReference type="GO" id="GO:0030488">
    <property type="term" value="P:tRNA methylation"/>
    <property type="evidence" value="ECO:0007669"/>
    <property type="project" value="TreeGrafter"/>
</dbReference>
<evidence type="ECO:0000259" key="3">
    <source>
        <dbReference type="Pfam" id="PF10350"/>
    </source>
</evidence>
<comment type="caution">
    <text evidence="6">The sequence shown here is derived from an EMBL/GenBank/DDBJ whole genome shotgun (WGS) entry which is preliminary data.</text>
</comment>
<dbReference type="Pfam" id="PF10350">
    <property type="entry name" value="DUF2428"/>
    <property type="match status" value="1"/>
</dbReference>
<dbReference type="InterPro" id="IPR019442">
    <property type="entry name" value="THADA/TRM732_DUF2428"/>
</dbReference>
<keyword evidence="2" id="KW-0819">tRNA processing</keyword>
<dbReference type="EMBL" id="ML986580">
    <property type="protein sequence ID" value="KAF2270317.1"/>
    <property type="molecule type" value="Genomic_DNA"/>
</dbReference>
<sequence>MATNFHFFAIPVSERTLRDLPKELSLVIPDFAGEEEIQAVKKLQDVVAPLLDTADVADLPSSHRAAACNALCAIIEHCVNSKVRYAQEAILDDSIWYRLFQIYLQRSDNAKGKSMRQMLLVLTGVLVRNQSQRSLELRDRAISTFVELICLRQGRMKVKPALQGLAHFLLKNVVSIPEFVGLYQSSIGKPRFTSSKEDEPIQSLFKTLLGWVIHHDTALPAGHAIKNFLGQYRRQLLENKSSTSISASWTWIKPVVDTLRLWPDRTQQFKTHVFPHCFCPNIVEYLHFLSYLHFSEHMDVRGELPDQLLVYNDKKNGLDNFEEFRILLAAIQTGKELGIIRDTDHCHCESIKVQGNILSLPDDIFKDWLSHPKPEVRIAGLFLSIYSTAVTRPITTGIISSLKRNLIQLYTDTDANFRREVLVHTQRLFDRLRGSTATLMKLAHSSTGREIHRIPFPTGISRYGRRTRTHTDHDPLLETLDFIRWYVHFLEWELRSTASYQRRITALRALTIIIRSGVDPSIQYHHLSKSAQGQLQWAHELQLSNTRLIRILMDLLLDPFDDIRSASASILEICMDSLSDSKKKTTLLCLRTYIRRAESAMLRTGRADQADGVARAYSLLFSQRAHNPMNPSNQGSGGSQGISIVMHLINQLEETIEMANKNLSVAVNGRPVHGIFSALRYIVNQEQFYTEIALSNQQERGQWKLIHDRICTCFESLWSCIRDVLCADAPEGHIPEELEEDMSIDTKEILSYSWRGLKEASVLLRTIVSKAPIGPSEPSMLTPLVFEKLGTQCFTQLVELRHRGAFLTVAQTFAAFCQRSLSVDDQTLRGLSKNWYQETLLCIQDKATAITRRSAGIPSLMVGLIAADIPSGQLFRRAMRDLIAEASLDAQDLNIEESRLPQVHALNCLKEIFTSSKLSFASEAYIGEGLDLAARTLNSKIWPIRNCGLMLFKALIERLLGSDEAQGWKENERGNVSRFSYNNYPSLVGILANLLDPNGPLEKSMAIPSDGNSIMNLHGAEGVFPALQILRQAPPPEANRAAITKSVFHLLSSPHWHLRDMAARTLVSLHNPNELLKAIVSLLSDTQQPHNSRHGILLAVKYMVKKLIRCSANPAEHLDVLLGPLSSILSSGYIQDTCSFTRSAFVDIVTICGLSILRIKDISPITLQVWFGLANLLIFTPSTASSCITGDALLQISLSRCSLSDYLASSKKDPSTEAPASKMLLLQDIFFDLAHKGPDTCSAVLDSLGDIVRDGQLSPLVIRKSLLMFHIYEIIRNTADEEVRWKAQSILADSLSDQSMKDEFLRSLNQDDVMQSIDELQAQCLEGPPSNMQSALRLLGSFLDFAFHSYYDQNKIIIECIARYIRLLRMTIIETNPFDARFAAAQSMSTFNYLWTTPKTFTQTAPLILGFSLILYDLLNDDDDEIRDLSALTTANFLRGQKPQAGIKNTVPILAAHHLAGYLIQEFRDSTYLFKEAVERLAGSTPPLQATLFAQPFNVTLAEARKEDTALFVQEKQNLFKDDTLDIMLWTHILKSLSPRAVSAQVISQITNWVLDALYVLTITAKSEIDGALGWMSKVEVFTLILRVICAAGVIVSFNKVDANKIRKALREFADAAVESQGHNLLIERAERVLEDSVIEVLTIVHEGLPRL</sequence>
<gene>
    <name evidence="6" type="ORF">CC78DRAFT_611968</name>
</gene>
<proteinExistence type="inferred from homology"/>
<evidence type="ECO:0000313" key="7">
    <source>
        <dbReference type="Proteomes" id="UP000800093"/>
    </source>
</evidence>
<name>A0A9P4NBS4_9PLEO</name>
<evidence type="ECO:0000256" key="1">
    <source>
        <dbReference type="ARBA" id="ARBA00010409"/>
    </source>
</evidence>
<evidence type="ECO:0000259" key="4">
    <source>
        <dbReference type="Pfam" id="PF25150"/>
    </source>
</evidence>
<dbReference type="InterPro" id="IPR051954">
    <property type="entry name" value="tRNA_methyltransferase_THADA"/>
</dbReference>
<dbReference type="Pfam" id="PF25151">
    <property type="entry name" value="TPR_Trm732_C"/>
    <property type="match status" value="1"/>
</dbReference>
<evidence type="ECO:0000313" key="6">
    <source>
        <dbReference type="EMBL" id="KAF2270317.1"/>
    </source>
</evidence>
<dbReference type="InterPro" id="IPR056842">
    <property type="entry name" value="THADA-like_TPR_C"/>
</dbReference>
<dbReference type="OrthoDB" id="73997at2759"/>